<dbReference type="EMBL" id="KE525269">
    <property type="protein sequence ID" value="KFB44159.1"/>
    <property type="molecule type" value="Genomic_DNA"/>
</dbReference>
<dbReference type="Proteomes" id="UP000030765">
    <property type="component" value="Unassembled WGS sequence"/>
</dbReference>
<evidence type="ECO:0000313" key="3">
    <source>
        <dbReference type="Proteomes" id="UP000030765"/>
    </source>
</evidence>
<organism evidence="1">
    <name type="scientific">Anopheles sinensis</name>
    <name type="common">Mosquito</name>
    <dbReference type="NCBI Taxonomy" id="74873"/>
    <lineage>
        <taxon>Eukaryota</taxon>
        <taxon>Metazoa</taxon>
        <taxon>Ecdysozoa</taxon>
        <taxon>Arthropoda</taxon>
        <taxon>Hexapoda</taxon>
        <taxon>Insecta</taxon>
        <taxon>Pterygota</taxon>
        <taxon>Neoptera</taxon>
        <taxon>Endopterygota</taxon>
        <taxon>Diptera</taxon>
        <taxon>Nematocera</taxon>
        <taxon>Culicoidea</taxon>
        <taxon>Culicidae</taxon>
        <taxon>Anophelinae</taxon>
        <taxon>Anopheles</taxon>
    </lineage>
</organism>
<sequence>MLASLRSSMSWKVYMIVCRNDQHPVRPLYIPGCSVSVPRDRSNPYDRTGFPYQRPLPYDEAIPPAQCTTYHGRNVKTTLFPTVVTRSLNGFRGSARAD</sequence>
<dbReference type="AlphaFoldDB" id="A0A084W1R5"/>
<protein>
    <submittedName>
        <fullName evidence="1 2">ORF1ab polyprotein</fullName>
    </submittedName>
</protein>
<dbReference type="VEuPathDB" id="VectorBase:ASIC011998"/>
<reference evidence="1 3" key="1">
    <citation type="journal article" date="2014" name="BMC Genomics">
        <title>Genome sequence of Anopheles sinensis provides insight into genetics basis of mosquito competence for malaria parasites.</title>
        <authorList>
            <person name="Zhou D."/>
            <person name="Zhang D."/>
            <person name="Ding G."/>
            <person name="Shi L."/>
            <person name="Hou Q."/>
            <person name="Ye Y."/>
            <person name="Xu Y."/>
            <person name="Zhou H."/>
            <person name="Xiong C."/>
            <person name="Li S."/>
            <person name="Yu J."/>
            <person name="Hong S."/>
            <person name="Yu X."/>
            <person name="Zou P."/>
            <person name="Chen C."/>
            <person name="Chang X."/>
            <person name="Wang W."/>
            <person name="Lv Y."/>
            <person name="Sun Y."/>
            <person name="Ma L."/>
            <person name="Shen B."/>
            <person name="Zhu C."/>
        </authorList>
    </citation>
    <scope>NUCLEOTIDE SEQUENCE [LARGE SCALE GENOMIC DNA]</scope>
</reference>
<name>A0A084W1R5_ANOSI</name>
<proteinExistence type="predicted"/>
<accession>A0A084W1R5</accession>
<evidence type="ECO:0000313" key="2">
    <source>
        <dbReference type="EnsemblMetazoa" id="ASIC011998-PA"/>
    </source>
</evidence>
<gene>
    <name evidence="1" type="ORF">ZHAS_00011998</name>
</gene>
<evidence type="ECO:0000313" key="1">
    <source>
        <dbReference type="EMBL" id="KFB44159.1"/>
    </source>
</evidence>
<dbReference type="EMBL" id="ATLV01019415">
    <property type="status" value="NOT_ANNOTATED_CDS"/>
    <property type="molecule type" value="Genomic_DNA"/>
</dbReference>
<keyword evidence="3" id="KW-1185">Reference proteome</keyword>
<reference evidence="2" key="2">
    <citation type="submission" date="2020-05" db="UniProtKB">
        <authorList>
            <consortium name="EnsemblMetazoa"/>
        </authorList>
    </citation>
    <scope>IDENTIFICATION</scope>
</reference>
<dbReference type="EnsemblMetazoa" id="ASIC011998-RA">
    <property type="protein sequence ID" value="ASIC011998-PA"/>
    <property type="gene ID" value="ASIC011998"/>
</dbReference>